<sequence length="433" mass="46198">MDPVDFIHDFALADAPAALRSRLPVMLLDLIGVGIGGAETPLSALIRGHAASQFGGDVPLFLDGRTASPVGAALAAGMTIDALDGHDGFNPSKGHIGCPLFAALLPFARGRSGQDLLAAMAMGYEFGARTAMAQHGTVPDYHTSGSWGAVTAAAGVARLLRLNRDQTRHALGIAEYHGPRSQMMRCIDHPTMVKDGSGWGAMAGVSAALLARDGFTGAPALTVEKAPDFWADLGQRWYGLEQYFKPYPVCRWAQPPIEALLSLRRAHALTSRDVTRIEVESFHEATRLATAEPQTTEEAQYSTSFPCAVALVHGTVGPAHLTSAALHDPETLRLSRTLAFRESAHANRAFPVKRFARVTLHLADGRSLVSDWHEPRWDHDAPPTGSELRNKFRTLAVPGLGADRAAAIEAAVDGLIDGPADDLLTLLAQPISR</sequence>
<dbReference type="InterPro" id="IPR005656">
    <property type="entry name" value="MmgE_PrpD"/>
</dbReference>
<dbReference type="Proteomes" id="UP000245293">
    <property type="component" value="Unassembled WGS sequence"/>
</dbReference>
<dbReference type="AlphaFoldDB" id="A0A2V1P5Y9"/>
<dbReference type="PANTHER" id="PTHR16943:SF8">
    <property type="entry name" value="2-METHYLCITRATE DEHYDRATASE"/>
    <property type="match status" value="1"/>
</dbReference>
<dbReference type="GO" id="GO:0016829">
    <property type="term" value="F:lyase activity"/>
    <property type="evidence" value="ECO:0007669"/>
    <property type="project" value="InterPro"/>
</dbReference>
<dbReference type="RefSeq" id="WP_109389064.1">
    <property type="nucleotide sequence ID" value="NZ_QETF01000011.1"/>
</dbReference>
<evidence type="ECO:0000259" key="3">
    <source>
        <dbReference type="Pfam" id="PF19305"/>
    </source>
</evidence>
<dbReference type="InterPro" id="IPR045337">
    <property type="entry name" value="MmgE_PrpD_C"/>
</dbReference>
<feature type="domain" description="MmgE/PrpD C-terminal" evidence="3">
    <location>
        <begin position="247"/>
        <end position="412"/>
    </location>
</feature>
<keyword evidence="5" id="KW-1185">Reference proteome</keyword>
<dbReference type="Pfam" id="PF03972">
    <property type="entry name" value="MmgE_PrpD_N"/>
    <property type="match status" value="1"/>
</dbReference>
<evidence type="ECO:0000256" key="1">
    <source>
        <dbReference type="ARBA" id="ARBA00006174"/>
    </source>
</evidence>
<dbReference type="Gene3D" id="3.30.1330.120">
    <property type="entry name" value="2-methylcitrate dehydratase PrpD"/>
    <property type="match status" value="1"/>
</dbReference>
<dbReference type="InterPro" id="IPR042183">
    <property type="entry name" value="MmgE/PrpD_sf_1"/>
</dbReference>
<reference evidence="5" key="1">
    <citation type="submission" date="2018-05" db="EMBL/GenBank/DDBJ databases">
        <authorList>
            <person name="Du Z."/>
            <person name="Wang X."/>
        </authorList>
    </citation>
    <scope>NUCLEOTIDE SEQUENCE [LARGE SCALE GENOMIC DNA]</scope>
    <source>
        <strain evidence="5">WDS4C29</strain>
    </source>
</reference>
<evidence type="ECO:0000259" key="2">
    <source>
        <dbReference type="Pfam" id="PF03972"/>
    </source>
</evidence>
<evidence type="ECO:0000313" key="5">
    <source>
        <dbReference type="Proteomes" id="UP000245293"/>
    </source>
</evidence>
<comment type="caution">
    <text evidence="4">The sequence shown here is derived from an EMBL/GenBank/DDBJ whole genome shotgun (WGS) entry which is preliminary data.</text>
</comment>
<dbReference type="EMBL" id="QETF01000011">
    <property type="protein sequence ID" value="PWG16642.1"/>
    <property type="molecule type" value="Genomic_DNA"/>
</dbReference>
<feature type="domain" description="MmgE/PrpD N-terminal" evidence="2">
    <location>
        <begin position="5"/>
        <end position="222"/>
    </location>
</feature>
<protein>
    <submittedName>
        <fullName evidence="4">2-methylcitrate dehydratase</fullName>
    </submittedName>
</protein>
<dbReference type="Gene3D" id="1.10.4100.10">
    <property type="entry name" value="2-methylcitrate dehydratase PrpD"/>
    <property type="match status" value="1"/>
</dbReference>
<proteinExistence type="inferred from homology"/>
<comment type="similarity">
    <text evidence="1">Belongs to the PrpD family.</text>
</comment>
<dbReference type="InterPro" id="IPR042188">
    <property type="entry name" value="MmgE/PrpD_sf_2"/>
</dbReference>
<evidence type="ECO:0000313" key="4">
    <source>
        <dbReference type="EMBL" id="PWG16642.1"/>
    </source>
</evidence>
<dbReference type="PANTHER" id="PTHR16943">
    <property type="entry name" value="2-METHYLCITRATE DEHYDRATASE-RELATED"/>
    <property type="match status" value="1"/>
</dbReference>
<dbReference type="InterPro" id="IPR036148">
    <property type="entry name" value="MmgE/PrpD_sf"/>
</dbReference>
<accession>A0A2V1P5Y9</accession>
<name>A0A2V1P5Y9_9RHOB</name>
<dbReference type="Pfam" id="PF19305">
    <property type="entry name" value="MmgE_PrpD_C"/>
    <property type="match status" value="1"/>
</dbReference>
<dbReference type="OrthoDB" id="9795089at2"/>
<dbReference type="SUPFAM" id="SSF103378">
    <property type="entry name" value="2-methylcitrate dehydratase PrpD"/>
    <property type="match status" value="1"/>
</dbReference>
<organism evidence="4 5">
    <name type="scientific">Salibaculum griseiflavum</name>
    <dbReference type="NCBI Taxonomy" id="1914409"/>
    <lineage>
        <taxon>Bacteria</taxon>
        <taxon>Pseudomonadati</taxon>
        <taxon>Pseudomonadota</taxon>
        <taxon>Alphaproteobacteria</taxon>
        <taxon>Rhodobacterales</taxon>
        <taxon>Roseobacteraceae</taxon>
        <taxon>Salibaculum</taxon>
    </lineage>
</organism>
<gene>
    <name evidence="4" type="ORF">DFK10_10910</name>
</gene>
<dbReference type="InterPro" id="IPR045336">
    <property type="entry name" value="MmgE_PrpD_N"/>
</dbReference>